<keyword evidence="5" id="KW-1185">Reference proteome</keyword>
<accession>A0A9X8JL54</accession>
<dbReference type="Gene3D" id="3.40.50.720">
    <property type="entry name" value="NAD(P)-binding Rossmann-like Domain"/>
    <property type="match status" value="1"/>
</dbReference>
<comment type="pathway">
    <text evidence="1">Bacterial outer membrane biogenesis; LPS O-antigen biosynthesis.</text>
</comment>
<comment type="caution">
    <text evidence="4">The sequence shown here is derived from an EMBL/GenBank/DDBJ whole genome shotgun (WGS) entry which is preliminary data.</text>
</comment>
<dbReference type="InterPro" id="IPR036291">
    <property type="entry name" value="NAD(P)-bd_dom_sf"/>
</dbReference>
<dbReference type="Proteomes" id="UP001138460">
    <property type="component" value="Unassembled WGS sequence"/>
</dbReference>
<dbReference type="EMBL" id="NWTM01000001">
    <property type="protein sequence ID" value="RYC45149.1"/>
    <property type="molecule type" value="Genomic_DNA"/>
</dbReference>
<evidence type="ECO:0000256" key="2">
    <source>
        <dbReference type="ARBA" id="ARBA00007637"/>
    </source>
</evidence>
<dbReference type="Pfam" id="PF01370">
    <property type="entry name" value="Epimerase"/>
    <property type="match status" value="1"/>
</dbReference>
<dbReference type="InterPro" id="IPR001509">
    <property type="entry name" value="Epimerase_deHydtase"/>
</dbReference>
<evidence type="ECO:0000259" key="3">
    <source>
        <dbReference type="Pfam" id="PF01370"/>
    </source>
</evidence>
<sequence length="303" mass="34471">MKKVLITGITGFIGSHVAEALIKEGFCVIGYKRSTSDLWRLQEIKSEIIFYDIDRVPLDSAFSQHKIDYMIHLATLYRKFDNENDFIDQMNSNVTFPTALLGLCEKYRVKGFINTGTFFELDCSQQPVSVNASEKAFNFYAKTKLAFQHILKTYQDSVPSITFRIFSPYGEKDNTKLIPTVIQKSLRGDKVSLSDGLQKIDPIYISDVVSAYISGVKSFEGERGYRVYNLGSGRAISIRELISIIEQHLCKTVDKEWGEPSENDIPIAYADISTLQSELNWSPKYTIHQGISRTIDYYKDLEG</sequence>
<proteinExistence type="inferred from homology"/>
<protein>
    <submittedName>
        <fullName evidence="4">NAD(P)-dependent oxidoreductase</fullName>
    </submittedName>
</protein>
<evidence type="ECO:0000256" key="1">
    <source>
        <dbReference type="ARBA" id="ARBA00005125"/>
    </source>
</evidence>
<comment type="similarity">
    <text evidence="2">Belongs to the NAD(P)-dependent epimerase/dehydratase family.</text>
</comment>
<organism evidence="4 5">
    <name type="scientific">Pectobacterium zantedeschiae</name>
    <dbReference type="NCBI Taxonomy" id="2034769"/>
    <lineage>
        <taxon>Bacteria</taxon>
        <taxon>Pseudomonadati</taxon>
        <taxon>Pseudomonadota</taxon>
        <taxon>Gammaproteobacteria</taxon>
        <taxon>Enterobacterales</taxon>
        <taxon>Pectobacteriaceae</taxon>
        <taxon>Pectobacterium</taxon>
    </lineage>
</organism>
<dbReference type="PRINTS" id="PR01713">
    <property type="entry name" value="NUCEPIMERASE"/>
</dbReference>
<dbReference type="AlphaFoldDB" id="A0A9X8JL54"/>
<evidence type="ECO:0000313" key="5">
    <source>
        <dbReference type="Proteomes" id="UP001138460"/>
    </source>
</evidence>
<dbReference type="OrthoDB" id="6286537at2"/>
<reference evidence="4 5" key="1">
    <citation type="journal article" date="2018" name="Syst. Appl. Microbiol.">
        <title>Pectobacterium zantedeschiae sp. nov. a new species of a soft rot pathogen isolated from Calla lily (Zantedeschia spp.).</title>
        <authorList>
            <person name="Waleron M."/>
            <person name="Misztak A."/>
            <person name="Waleron M."/>
            <person name="Franczuk M."/>
            <person name="Jonca J."/>
            <person name="Wielgomas B."/>
            <person name="Mikicinski A."/>
            <person name="Popovic T."/>
            <person name="Waleron K."/>
        </authorList>
    </citation>
    <scope>NUCLEOTIDE SEQUENCE [LARGE SCALE GENOMIC DNA]</scope>
    <source>
        <strain evidence="4 5">9M</strain>
    </source>
</reference>
<dbReference type="SUPFAM" id="SSF51735">
    <property type="entry name" value="NAD(P)-binding Rossmann-fold domains"/>
    <property type="match status" value="1"/>
</dbReference>
<gene>
    <name evidence="4" type="ORF">CLR69_09215</name>
</gene>
<name>A0A9X8JL54_9GAMM</name>
<evidence type="ECO:0000313" key="4">
    <source>
        <dbReference type="EMBL" id="RYC45149.1"/>
    </source>
</evidence>
<dbReference type="PANTHER" id="PTHR43000">
    <property type="entry name" value="DTDP-D-GLUCOSE 4,6-DEHYDRATASE-RELATED"/>
    <property type="match status" value="1"/>
</dbReference>
<dbReference type="RefSeq" id="WP_129712470.1">
    <property type="nucleotide sequence ID" value="NZ_JBEHFA010000003.1"/>
</dbReference>
<feature type="domain" description="NAD-dependent epimerase/dehydratase" evidence="3">
    <location>
        <begin position="4"/>
        <end position="231"/>
    </location>
</feature>